<dbReference type="InterPro" id="IPR037185">
    <property type="entry name" value="EmrE-like"/>
</dbReference>
<keyword evidence="1" id="KW-0472">Membrane</keyword>
<evidence type="ECO:0000313" key="3">
    <source>
        <dbReference type="Proteomes" id="UP001226762"/>
    </source>
</evidence>
<accession>A0AAE3WEV7</accession>
<keyword evidence="1" id="KW-1133">Transmembrane helix</keyword>
<sequence>MVAITVNDVLVKQLSGGCLLHRILPICSGIGLMFALMIVQLEGGWSILRIATAGLHAPRGFVTVVSNHTFSTALTVIPQANATALYFAAQLMIPPLSIPLLGKPVGPMRLGALVAAFLGLVLVLEPRHRVVLAAGSFRCRSFPRGSAERYL</sequence>
<feature type="transmembrane region" description="Helical" evidence="1">
    <location>
        <begin position="20"/>
        <end position="39"/>
    </location>
</feature>
<keyword evidence="1" id="KW-0812">Transmembrane</keyword>
<keyword evidence="3" id="KW-1185">Reference proteome</keyword>
<feature type="transmembrane region" description="Helical" evidence="1">
    <location>
        <begin position="108"/>
        <end position="124"/>
    </location>
</feature>
<dbReference type="EMBL" id="JANHAX010000006">
    <property type="protein sequence ID" value="MDQ2091736.1"/>
    <property type="molecule type" value="Genomic_DNA"/>
</dbReference>
<comment type="caution">
    <text evidence="2">The sequence shown here is derived from an EMBL/GenBank/DDBJ whole genome shotgun (WGS) entry which is preliminary data.</text>
</comment>
<reference evidence="2" key="2">
    <citation type="submission" date="2023-02" db="EMBL/GenBank/DDBJ databases">
        <title>'Rhodoalgimonas zhirmunskyi' gen. nov., isolated from a red alga.</title>
        <authorList>
            <person name="Nedashkovskaya O.I."/>
            <person name="Otstavnykh N.Y."/>
            <person name="Bystritskaya E.P."/>
            <person name="Balabanova L.A."/>
            <person name="Isaeva M.P."/>
        </authorList>
    </citation>
    <scope>NUCLEOTIDE SEQUENCE</scope>
    <source>
        <strain evidence="2">KCTC 52189</strain>
    </source>
</reference>
<dbReference type="AlphaFoldDB" id="A0AAE3WEV7"/>
<proteinExistence type="predicted"/>
<protein>
    <submittedName>
        <fullName evidence="2">Uncharacterized protein</fullName>
    </submittedName>
</protein>
<gene>
    <name evidence="2" type="ORF">NO357_17680</name>
</gene>
<name>A0AAE3WEV7_9RHOB</name>
<evidence type="ECO:0000256" key="1">
    <source>
        <dbReference type="SAM" id="Phobius"/>
    </source>
</evidence>
<reference evidence="2" key="1">
    <citation type="submission" date="2022-07" db="EMBL/GenBank/DDBJ databases">
        <authorList>
            <person name="Otstavnykh N."/>
            <person name="Isaeva M."/>
            <person name="Bystritskaya E."/>
        </authorList>
    </citation>
    <scope>NUCLEOTIDE SEQUENCE</scope>
    <source>
        <strain evidence="2">KCTC 52189</strain>
    </source>
</reference>
<dbReference type="RefSeq" id="WP_306737037.1">
    <property type="nucleotide sequence ID" value="NZ_JANHAX010000006.1"/>
</dbReference>
<dbReference type="Proteomes" id="UP001226762">
    <property type="component" value="Unassembled WGS sequence"/>
</dbReference>
<dbReference type="SUPFAM" id="SSF103481">
    <property type="entry name" value="Multidrug resistance efflux transporter EmrE"/>
    <property type="match status" value="1"/>
</dbReference>
<evidence type="ECO:0000313" key="2">
    <source>
        <dbReference type="EMBL" id="MDQ2091736.1"/>
    </source>
</evidence>
<organism evidence="2 3">
    <name type="scientific">Marimonas arenosa</name>
    <dbReference type="NCBI Taxonomy" id="1795305"/>
    <lineage>
        <taxon>Bacteria</taxon>
        <taxon>Pseudomonadati</taxon>
        <taxon>Pseudomonadota</taxon>
        <taxon>Alphaproteobacteria</taxon>
        <taxon>Rhodobacterales</taxon>
        <taxon>Paracoccaceae</taxon>
        <taxon>Marimonas</taxon>
    </lineage>
</organism>